<dbReference type="Proteomes" id="UP001500683">
    <property type="component" value="Unassembled WGS sequence"/>
</dbReference>
<reference evidence="4" key="1">
    <citation type="journal article" date="2019" name="Int. J. Syst. Evol. Microbiol.">
        <title>The Global Catalogue of Microorganisms (GCM) 10K type strain sequencing project: providing services to taxonomists for standard genome sequencing and annotation.</title>
        <authorList>
            <consortium name="The Broad Institute Genomics Platform"/>
            <consortium name="The Broad Institute Genome Sequencing Center for Infectious Disease"/>
            <person name="Wu L."/>
            <person name="Ma J."/>
        </authorList>
    </citation>
    <scope>NUCLEOTIDE SEQUENCE [LARGE SCALE GENOMIC DNA]</scope>
    <source>
        <strain evidence="4">JCM 16702</strain>
    </source>
</reference>
<feature type="region of interest" description="Disordered" evidence="1">
    <location>
        <begin position="49"/>
        <end position="73"/>
    </location>
</feature>
<comment type="caution">
    <text evidence="3">The sequence shown here is derived from an EMBL/GenBank/DDBJ whole genome shotgun (WGS) entry which is preliminary data.</text>
</comment>
<feature type="compositionally biased region" description="Polar residues" evidence="1">
    <location>
        <begin position="64"/>
        <end position="73"/>
    </location>
</feature>
<evidence type="ECO:0000313" key="3">
    <source>
        <dbReference type="EMBL" id="GAA4058374.1"/>
    </source>
</evidence>
<proteinExistence type="predicted"/>
<sequence>MSLSGRTKIVIAAAGLAGAGTLVAGSAALADTGPQPGRTELRIVDYQAQDAGQPGKDCPWRHGQSPNQAAGTQ</sequence>
<feature type="signal peptide" evidence="2">
    <location>
        <begin position="1"/>
        <end position="24"/>
    </location>
</feature>
<keyword evidence="4" id="KW-1185">Reference proteome</keyword>
<organism evidence="3 4">
    <name type="scientific">Actinomadura miaoliensis</name>
    <dbReference type="NCBI Taxonomy" id="430685"/>
    <lineage>
        <taxon>Bacteria</taxon>
        <taxon>Bacillati</taxon>
        <taxon>Actinomycetota</taxon>
        <taxon>Actinomycetes</taxon>
        <taxon>Streptosporangiales</taxon>
        <taxon>Thermomonosporaceae</taxon>
        <taxon>Actinomadura</taxon>
    </lineage>
</organism>
<protein>
    <submittedName>
        <fullName evidence="3">Uncharacterized protein</fullName>
    </submittedName>
</protein>
<name>A0ABP7V4E7_9ACTN</name>
<evidence type="ECO:0000256" key="2">
    <source>
        <dbReference type="SAM" id="SignalP"/>
    </source>
</evidence>
<keyword evidence="2" id="KW-0732">Signal</keyword>
<gene>
    <name evidence="3" type="ORF">GCM10022214_08180</name>
</gene>
<evidence type="ECO:0000313" key="4">
    <source>
        <dbReference type="Proteomes" id="UP001500683"/>
    </source>
</evidence>
<dbReference type="RefSeq" id="WP_344940759.1">
    <property type="nucleotide sequence ID" value="NZ_BAAAZG010000001.1"/>
</dbReference>
<accession>A0ABP7V4E7</accession>
<dbReference type="EMBL" id="BAAAZG010000001">
    <property type="protein sequence ID" value="GAA4058374.1"/>
    <property type="molecule type" value="Genomic_DNA"/>
</dbReference>
<evidence type="ECO:0000256" key="1">
    <source>
        <dbReference type="SAM" id="MobiDB-lite"/>
    </source>
</evidence>
<feature type="chain" id="PRO_5045788952" evidence="2">
    <location>
        <begin position="25"/>
        <end position="73"/>
    </location>
</feature>